<feature type="signal peptide" evidence="1">
    <location>
        <begin position="1"/>
        <end position="20"/>
    </location>
</feature>
<accession>A0A8H5FVQ0</accession>
<name>A0A8H5FVQ0_9AGAR</name>
<dbReference type="Proteomes" id="UP000518752">
    <property type="component" value="Unassembled WGS sequence"/>
</dbReference>
<comment type="caution">
    <text evidence="2">The sequence shown here is derived from an EMBL/GenBank/DDBJ whole genome shotgun (WGS) entry which is preliminary data.</text>
</comment>
<dbReference type="OrthoDB" id="2921948at2759"/>
<feature type="chain" id="PRO_5034636861" evidence="1">
    <location>
        <begin position="21"/>
        <end position="181"/>
    </location>
</feature>
<evidence type="ECO:0000256" key="1">
    <source>
        <dbReference type="SAM" id="SignalP"/>
    </source>
</evidence>
<dbReference type="AlphaFoldDB" id="A0A8H5FVQ0"/>
<reference evidence="2 3" key="1">
    <citation type="journal article" date="2020" name="ISME J.">
        <title>Uncovering the hidden diversity of litter-decomposition mechanisms in mushroom-forming fungi.</title>
        <authorList>
            <person name="Floudas D."/>
            <person name="Bentzer J."/>
            <person name="Ahren D."/>
            <person name="Johansson T."/>
            <person name="Persson P."/>
            <person name="Tunlid A."/>
        </authorList>
    </citation>
    <scope>NUCLEOTIDE SEQUENCE [LARGE SCALE GENOMIC DNA]</scope>
    <source>
        <strain evidence="2 3">CBS 406.79</strain>
    </source>
</reference>
<organism evidence="2 3">
    <name type="scientific">Collybiopsis confluens</name>
    <dbReference type="NCBI Taxonomy" id="2823264"/>
    <lineage>
        <taxon>Eukaryota</taxon>
        <taxon>Fungi</taxon>
        <taxon>Dikarya</taxon>
        <taxon>Basidiomycota</taxon>
        <taxon>Agaricomycotina</taxon>
        <taxon>Agaricomycetes</taxon>
        <taxon>Agaricomycetidae</taxon>
        <taxon>Agaricales</taxon>
        <taxon>Marasmiineae</taxon>
        <taxon>Omphalotaceae</taxon>
        <taxon>Collybiopsis</taxon>
    </lineage>
</organism>
<sequence length="181" mass="19014">MITALLPILLAASTFSPAHAQTILGLTTNSTSPFGQFSGTLTLINGTHGYAMATAMGSTPFISATYDSNTTLLTQVCPHPGLVAAMIPVSGSNPAAYAIEWVENSAIASLPEGSTTTSLFPSIGALDTTLGSKEQLWNIHGIFKPVSVDGTPEFGWTDETFEQNKDVTWWIDTPDGSSITC</sequence>
<evidence type="ECO:0000313" key="3">
    <source>
        <dbReference type="Proteomes" id="UP000518752"/>
    </source>
</evidence>
<keyword evidence="1" id="KW-0732">Signal</keyword>
<proteinExistence type="predicted"/>
<keyword evidence="3" id="KW-1185">Reference proteome</keyword>
<gene>
    <name evidence="2" type="ORF">D9757_012586</name>
</gene>
<protein>
    <submittedName>
        <fullName evidence="2">Uncharacterized protein</fullName>
    </submittedName>
</protein>
<evidence type="ECO:0000313" key="2">
    <source>
        <dbReference type="EMBL" id="KAF5350729.1"/>
    </source>
</evidence>
<dbReference type="EMBL" id="JAACJN010000293">
    <property type="protein sequence ID" value="KAF5350729.1"/>
    <property type="molecule type" value="Genomic_DNA"/>
</dbReference>